<dbReference type="CDD" id="cd08267">
    <property type="entry name" value="MDR1"/>
    <property type="match status" value="1"/>
</dbReference>
<evidence type="ECO:0000313" key="2">
    <source>
        <dbReference type="EMBL" id="MFC7322401.1"/>
    </source>
</evidence>
<protein>
    <submittedName>
        <fullName evidence="2">NAD(P)-dependent alcohol dehydrogenase</fullName>
    </submittedName>
</protein>
<dbReference type="Gene3D" id="3.90.180.10">
    <property type="entry name" value="Medium-chain alcohol dehydrogenases, catalytic domain"/>
    <property type="match status" value="1"/>
</dbReference>
<reference evidence="3" key="1">
    <citation type="journal article" date="2019" name="Int. J. Syst. Evol. Microbiol.">
        <title>The Global Catalogue of Microorganisms (GCM) 10K type strain sequencing project: providing services to taxonomists for standard genome sequencing and annotation.</title>
        <authorList>
            <consortium name="The Broad Institute Genomics Platform"/>
            <consortium name="The Broad Institute Genome Sequencing Center for Infectious Disease"/>
            <person name="Wu L."/>
            <person name="Ma J."/>
        </authorList>
    </citation>
    <scope>NUCLEOTIDE SEQUENCE [LARGE SCALE GENOMIC DNA]</scope>
    <source>
        <strain evidence="3">CCUG 73951</strain>
    </source>
</reference>
<dbReference type="SUPFAM" id="SSF50129">
    <property type="entry name" value="GroES-like"/>
    <property type="match status" value="1"/>
</dbReference>
<accession>A0ABW2K867</accession>
<dbReference type="InterPro" id="IPR036291">
    <property type="entry name" value="NAD(P)-bd_dom_sf"/>
</dbReference>
<dbReference type="SMART" id="SM00829">
    <property type="entry name" value="PKS_ER"/>
    <property type="match status" value="1"/>
</dbReference>
<sequence length="319" mass="35383">MRAIVYERFGDVDVLEMKELEKPIPEDYEVLIRIHATTVASEDPGMRASRGLNGFRKPKRNILGFYLAGEVEAIGRSVKRFKVGNQIYGNTGLRLLGTYVEYKCMPESAALVKKPSNISYAQAASIPNGALTSLPFLLELGYIKKGQKLLILGASGAVGTTAIQLAKLYGAEVTGVCSTSNLDLVKSLGADYVIDYTKEDFIKTENHYHVIFDAVGKSSFSRCVRSLTLNGIYLTTVPTPSNLWPIARTKLIGRKKAKFAATGLRETSKKIKDLTIMNELIEQGRFYSVIDRFYPLEQIREAHNYVEKGRKSGNVVITL</sequence>
<dbReference type="InterPro" id="IPR011032">
    <property type="entry name" value="GroES-like_sf"/>
</dbReference>
<dbReference type="EMBL" id="JBHTBY010000017">
    <property type="protein sequence ID" value="MFC7322401.1"/>
    <property type="molecule type" value="Genomic_DNA"/>
</dbReference>
<dbReference type="InterPro" id="IPR013154">
    <property type="entry name" value="ADH-like_N"/>
</dbReference>
<gene>
    <name evidence="2" type="ORF">ACFQMN_16165</name>
</gene>
<dbReference type="PANTHER" id="PTHR44013">
    <property type="entry name" value="ZINC-TYPE ALCOHOL DEHYDROGENASE-LIKE PROTEIN C16A3.02C"/>
    <property type="match status" value="1"/>
</dbReference>
<dbReference type="InterPro" id="IPR020843">
    <property type="entry name" value="ER"/>
</dbReference>
<dbReference type="Gene3D" id="3.40.50.720">
    <property type="entry name" value="NAD(P)-binding Rossmann-like Domain"/>
    <property type="match status" value="1"/>
</dbReference>
<dbReference type="RefSeq" id="WP_289214796.1">
    <property type="nucleotide sequence ID" value="NZ_JAPVRC010000002.1"/>
</dbReference>
<evidence type="ECO:0000313" key="3">
    <source>
        <dbReference type="Proteomes" id="UP001596494"/>
    </source>
</evidence>
<dbReference type="PANTHER" id="PTHR44013:SF1">
    <property type="entry name" value="ZINC-TYPE ALCOHOL DEHYDROGENASE-LIKE PROTEIN C16A3.02C"/>
    <property type="match status" value="1"/>
</dbReference>
<dbReference type="Pfam" id="PF13602">
    <property type="entry name" value="ADH_zinc_N_2"/>
    <property type="match status" value="1"/>
</dbReference>
<evidence type="ECO:0000259" key="1">
    <source>
        <dbReference type="SMART" id="SM00829"/>
    </source>
</evidence>
<dbReference type="InterPro" id="IPR052733">
    <property type="entry name" value="Chloroplast_QOR"/>
</dbReference>
<keyword evidence="3" id="KW-1185">Reference proteome</keyword>
<dbReference type="SUPFAM" id="SSF51735">
    <property type="entry name" value="NAD(P)-binding Rossmann-fold domains"/>
    <property type="match status" value="1"/>
</dbReference>
<name>A0ABW2K867_9BACI</name>
<comment type="caution">
    <text evidence="2">The sequence shown here is derived from an EMBL/GenBank/DDBJ whole genome shotgun (WGS) entry which is preliminary data.</text>
</comment>
<dbReference type="Pfam" id="PF08240">
    <property type="entry name" value="ADH_N"/>
    <property type="match status" value="1"/>
</dbReference>
<organism evidence="2 3">
    <name type="scientific">Halobacillus campisalis</name>
    <dbReference type="NCBI Taxonomy" id="435909"/>
    <lineage>
        <taxon>Bacteria</taxon>
        <taxon>Bacillati</taxon>
        <taxon>Bacillota</taxon>
        <taxon>Bacilli</taxon>
        <taxon>Bacillales</taxon>
        <taxon>Bacillaceae</taxon>
        <taxon>Halobacillus</taxon>
    </lineage>
</organism>
<dbReference type="Proteomes" id="UP001596494">
    <property type="component" value="Unassembled WGS sequence"/>
</dbReference>
<proteinExistence type="predicted"/>
<feature type="domain" description="Enoyl reductase (ER)" evidence="1">
    <location>
        <begin position="10"/>
        <end position="317"/>
    </location>
</feature>